<evidence type="ECO:0000313" key="1">
    <source>
        <dbReference type="EMBL" id="MDX8485117.1"/>
    </source>
</evidence>
<dbReference type="EMBL" id="JAVIIV010000004">
    <property type="protein sequence ID" value="MDX8485117.1"/>
    <property type="molecule type" value="Genomic_DNA"/>
</dbReference>
<dbReference type="Proteomes" id="UP001280156">
    <property type="component" value="Unassembled WGS sequence"/>
</dbReference>
<dbReference type="RefSeq" id="WP_320296402.1">
    <property type="nucleotide sequence ID" value="NZ_JAVIIU010000006.1"/>
</dbReference>
<sequence>MGERGRMRMTSSQQSAVSLCSENTVTMSNSGRHLSSKAAPLVEVVLTQHIAKQRHNNTGL</sequence>
<organism evidence="1 2">
    <name type="scientific">Mesorhizobium humile</name>
    <dbReference type="NCBI Taxonomy" id="3072313"/>
    <lineage>
        <taxon>Bacteria</taxon>
        <taxon>Pseudomonadati</taxon>
        <taxon>Pseudomonadota</taxon>
        <taxon>Alphaproteobacteria</taxon>
        <taxon>Hyphomicrobiales</taxon>
        <taxon>Phyllobacteriaceae</taxon>
        <taxon>Mesorhizobium</taxon>
    </lineage>
</organism>
<reference evidence="1 2" key="1">
    <citation type="submission" date="2023-08" db="EMBL/GenBank/DDBJ databases">
        <title>Implementing the SeqCode for naming new Mesorhizobium species isolated from Vachellia karroo root nodules.</title>
        <authorList>
            <person name="Van Lill M."/>
        </authorList>
    </citation>
    <scope>NUCLEOTIDE SEQUENCE [LARGE SCALE GENOMIC DNA]</scope>
    <source>
        <strain evidence="1 2">VK2B</strain>
    </source>
</reference>
<evidence type="ECO:0000313" key="2">
    <source>
        <dbReference type="Proteomes" id="UP001280156"/>
    </source>
</evidence>
<keyword evidence="2" id="KW-1185">Reference proteome</keyword>
<accession>A0ABU4YDU5</accession>
<comment type="caution">
    <text evidence="1">The sequence shown here is derived from an EMBL/GenBank/DDBJ whole genome shotgun (WGS) entry which is preliminary data.</text>
</comment>
<name>A0ABU4YDU5_9HYPH</name>
<gene>
    <name evidence="1" type="ORF">RFM52_07930</name>
</gene>
<proteinExistence type="predicted"/>
<protein>
    <submittedName>
        <fullName evidence="1">Uncharacterized protein</fullName>
    </submittedName>
</protein>